<dbReference type="Ensembl" id="ENSAMET00000031080.1">
    <property type="protein sequence ID" value="ENSAMEP00000038850.1"/>
    <property type="gene ID" value="ENSAMEG00000026901.1"/>
</dbReference>
<reference evidence="3" key="2">
    <citation type="submission" date="2025-08" db="UniProtKB">
        <authorList>
            <consortium name="Ensembl"/>
        </authorList>
    </citation>
    <scope>IDENTIFICATION</scope>
</reference>
<reference evidence="3" key="3">
    <citation type="submission" date="2025-09" db="UniProtKB">
        <authorList>
            <consortium name="Ensembl"/>
        </authorList>
    </citation>
    <scope>IDENTIFICATION</scope>
</reference>
<evidence type="ECO:0000313" key="3">
    <source>
        <dbReference type="Ensembl" id="ENSAMEP00000038850.1"/>
    </source>
</evidence>
<evidence type="ECO:0000256" key="1">
    <source>
        <dbReference type="SAM" id="MobiDB-lite"/>
    </source>
</evidence>
<dbReference type="FunFam" id="1.10.10.1200:FF:000007">
    <property type="entry name" value="Melanoma-associated antigen C2"/>
    <property type="match status" value="1"/>
</dbReference>
<dbReference type="SMART" id="SM01373">
    <property type="entry name" value="MAGE"/>
    <property type="match status" value="1"/>
</dbReference>
<dbReference type="SMART" id="SM01392">
    <property type="entry name" value="MAGE_N"/>
    <property type="match status" value="1"/>
</dbReference>
<dbReference type="GO" id="GO:0005634">
    <property type="term" value="C:nucleus"/>
    <property type="evidence" value="ECO:0007669"/>
    <property type="project" value="TreeGrafter"/>
</dbReference>
<dbReference type="InterPro" id="IPR002190">
    <property type="entry name" value="MHD_dom"/>
</dbReference>
<dbReference type="PANTHER" id="PTHR11736:SF84">
    <property type="entry name" value="MELANOMA-ASSOCIATED ANTIGEN C2"/>
    <property type="match status" value="1"/>
</dbReference>
<dbReference type="InterPro" id="IPR041898">
    <property type="entry name" value="MAGE_WH1"/>
</dbReference>
<accession>A0A7N5KDK0</accession>
<organism evidence="3 4">
    <name type="scientific">Ailuropoda melanoleuca</name>
    <name type="common">Giant panda</name>
    <dbReference type="NCBI Taxonomy" id="9646"/>
    <lineage>
        <taxon>Eukaryota</taxon>
        <taxon>Metazoa</taxon>
        <taxon>Chordata</taxon>
        <taxon>Craniata</taxon>
        <taxon>Vertebrata</taxon>
        <taxon>Euteleostomi</taxon>
        <taxon>Mammalia</taxon>
        <taxon>Eutheria</taxon>
        <taxon>Laurasiatheria</taxon>
        <taxon>Carnivora</taxon>
        <taxon>Caniformia</taxon>
        <taxon>Ursidae</taxon>
        <taxon>Ailuropoda</taxon>
    </lineage>
</organism>
<dbReference type="InParanoid" id="A0A7N5KDK0"/>
<name>A0A7N5KDK0_AILME</name>
<feature type="domain" description="MAGE" evidence="2">
    <location>
        <begin position="193"/>
        <end position="301"/>
    </location>
</feature>
<dbReference type="InterPro" id="IPR021072">
    <property type="entry name" value="MAGE_N"/>
</dbReference>
<dbReference type="PROSITE" id="PS50838">
    <property type="entry name" value="MAGE"/>
    <property type="match status" value="1"/>
</dbReference>
<feature type="region of interest" description="Disordered" evidence="1">
    <location>
        <begin position="117"/>
        <end position="190"/>
    </location>
</feature>
<feature type="compositionally biased region" description="Low complexity" evidence="1">
    <location>
        <begin position="142"/>
        <end position="164"/>
    </location>
</feature>
<dbReference type="Proteomes" id="UP000008912">
    <property type="component" value="Unassembled WGS sequence"/>
</dbReference>
<dbReference type="GO" id="GO:0000122">
    <property type="term" value="P:negative regulation of transcription by RNA polymerase II"/>
    <property type="evidence" value="ECO:0007669"/>
    <property type="project" value="TreeGrafter"/>
</dbReference>
<evidence type="ECO:0000259" key="2">
    <source>
        <dbReference type="PROSITE" id="PS50838"/>
    </source>
</evidence>
<feature type="compositionally biased region" description="Low complexity" evidence="1">
    <location>
        <begin position="117"/>
        <end position="132"/>
    </location>
</feature>
<proteinExistence type="predicted"/>
<dbReference type="PANTHER" id="PTHR11736">
    <property type="entry name" value="MELANOMA-ASSOCIATED ANTIGEN MAGE ANTIGEN"/>
    <property type="match status" value="1"/>
</dbReference>
<evidence type="ECO:0000313" key="4">
    <source>
        <dbReference type="Proteomes" id="UP000008912"/>
    </source>
</evidence>
<dbReference type="AlphaFoldDB" id="A0A7N5KDK0"/>
<keyword evidence="4" id="KW-1185">Reference proteome</keyword>
<dbReference type="GeneTree" id="ENSGT00940000164798"/>
<reference evidence="3 4" key="1">
    <citation type="journal article" date="2010" name="Nature">
        <title>The sequence and de novo assembly of the giant panda genome.</title>
        <authorList>
            <person name="Li R."/>
            <person name="Fan W."/>
            <person name="Tian G."/>
            <person name="Zhu H."/>
            <person name="He L."/>
            <person name="Cai J."/>
            <person name="Huang Q."/>
            <person name="Cai Q."/>
            <person name="Li B."/>
            <person name="Bai Y."/>
            <person name="Zhang Z."/>
            <person name="Zhang Y."/>
            <person name="Wang W."/>
            <person name="Li J."/>
            <person name="Wei F."/>
            <person name="Li H."/>
            <person name="Jian M."/>
            <person name="Li J."/>
            <person name="Zhang Z."/>
            <person name="Nielsen R."/>
            <person name="Li D."/>
            <person name="Gu W."/>
            <person name="Yang Z."/>
            <person name="Xuan Z."/>
            <person name="Ryder O.A."/>
            <person name="Leung F.C."/>
            <person name="Zhou Y."/>
            <person name="Cao J."/>
            <person name="Sun X."/>
            <person name="Fu Y."/>
            <person name="Fang X."/>
            <person name="Guo X."/>
            <person name="Wang B."/>
            <person name="Hou R."/>
            <person name="Shen F."/>
            <person name="Mu B."/>
            <person name="Ni P."/>
            <person name="Lin R."/>
            <person name="Qian W."/>
            <person name="Wang G."/>
            <person name="Yu C."/>
            <person name="Nie W."/>
            <person name="Wang J."/>
            <person name="Wu Z."/>
            <person name="Liang H."/>
            <person name="Min J."/>
            <person name="Wu Q."/>
            <person name="Cheng S."/>
            <person name="Ruan J."/>
            <person name="Wang M."/>
            <person name="Shi Z."/>
            <person name="Wen M."/>
            <person name="Liu B."/>
            <person name="Ren X."/>
            <person name="Zheng H."/>
            <person name="Dong D."/>
            <person name="Cook K."/>
            <person name="Shan G."/>
            <person name="Zhang H."/>
            <person name="Kosiol C."/>
            <person name="Xie X."/>
            <person name="Lu Z."/>
            <person name="Zheng H."/>
            <person name="Li Y."/>
            <person name="Steiner C.C."/>
            <person name="Lam T.T."/>
            <person name="Lin S."/>
            <person name="Zhang Q."/>
            <person name="Li G."/>
            <person name="Tian J."/>
            <person name="Gong T."/>
            <person name="Liu H."/>
            <person name="Zhang D."/>
            <person name="Fang L."/>
            <person name="Ye C."/>
            <person name="Zhang J."/>
            <person name="Hu W."/>
            <person name="Xu A."/>
            <person name="Ren Y."/>
            <person name="Zhang G."/>
            <person name="Bruford M.W."/>
            <person name="Li Q."/>
            <person name="Ma L."/>
            <person name="Guo Y."/>
            <person name="An N."/>
            <person name="Hu Y."/>
            <person name="Zheng Y."/>
            <person name="Shi Y."/>
            <person name="Li Z."/>
            <person name="Liu Q."/>
            <person name="Chen Y."/>
            <person name="Zhao J."/>
            <person name="Qu N."/>
            <person name="Zhao S."/>
            <person name="Tian F."/>
            <person name="Wang X."/>
            <person name="Wang H."/>
            <person name="Xu L."/>
            <person name="Liu X."/>
            <person name="Vinar T."/>
            <person name="Wang Y."/>
            <person name="Lam T.W."/>
            <person name="Yiu S.M."/>
            <person name="Liu S."/>
            <person name="Zhang H."/>
            <person name="Li D."/>
            <person name="Huang Y."/>
            <person name="Wang X."/>
            <person name="Yang G."/>
            <person name="Jiang Z."/>
            <person name="Wang J."/>
            <person name="Qin N."/>
            <person name="Li L."/>
            <person name="Li J."/>
            <person name="Bolund L."/>
            <person name="Kristiansen K."/>
            <person name="Wong G.K."/>
            <person name="Olson M."/>
            <person name="Zhang X."/>
            <person name="Li S."/>
            <person name="Yang H."/>
            <person name="Wang J."/>
            <person name="Wang J."/>
        </authorList>
    </citation>
    <scope>NUCLEOTIDE SEQUENCE [LARGE SCALE GENOMIC DNA]</scope>
</reference>
<sequence>MSLHFCLEGLGAEVLSLSVKSGQLKKPHPVRRGRSPKLYQESRPVVPHLPLSCSYFYLLLPTRVIMPPSPKRLRLTFEPDFQTQSEIQGLEVADVLITEDKDETSSVSSCSFNFSYPSTSASPPSSPVIPVSPEEEEEREPAATLSPPQSPQSSHSFSASWSTSEGVSNSQEEEDTSSLQTSIDTESLPRDPLHEMVADLVHFMVLKYRLKEPITEAEMLKVVTKRYKKQFPVIFKKASKCLEVICGIDVKEVDPTTHSYVLVNSLDLTHDEVLSDNHSMPKNGLLIIILGVIFIEGNCPRGRHLGFPEYDGSVCWEGAFPFMGSPGSSSPEIGCRRITWSTGRCLTVILHVMNSCGVPGLMLKPVR</sequence>
<dbReference type="Gene3D" id="1.10.10.1200">
    <property type="entry name" value="MAGE homology domain, winged helix WH1 motif"/>
    <property type="match status" value="1"/>
</dbReference>
<protein>
    <recommendedName>
        <fullName evidence="2">MAGE domain-containing protein</fullName>
    </recommendedName>
</protein>
<dbReference type="InterPro" id="IPR037445">
    <property type="entry name" value="MAGE"/>
</dbReference>